<evidence type="ECO:0000313" key="2">
    <source>
        <dbReference type="Proteomes" id="UP000006729"/>
    </source>
</evidence>
<accession>A0ACC0S6Z4</accession>
<comment type="caution">
    <text evidence="1">The sequence shown here is derived from an EMBL/GenBank/DDBJ whole genome shotgun (WGS) entry which is preliminary data.</text>
</comment>
<dbReference type="Proteomes" id="UP000006729">
    <property type="component" value="Chromosome 12"/>
</dbReference>
<keyword evidence="2" id="KW-1185">Reference proteome</keyword>
<evidence type="ECO:0000313" key="1">
    <source>
        <dbReference type="EMBL" id="KAI9384531.1"/>
    </source>
</evidence>
<name>A0ACC0S6Z4_POPTR</name>
<reference evidence="1 2" key="1">
    <citation type="journal article" date="2006" name="Science">
        <title>The genome of black cottonwood, Populus trichocarpa (Torr. &amp; Gray).</title>
        <authorList>
            <person name="Tuskan G.A."/>
            <person name="Difazio S."/>
            <person name="Jansson S."/>
            <person name="Bohlmann J."/>
            <person name="Grigoriev I."/>
            <person name="Hellsten U."/>
            <person name="Putnam N."/>
            <person name="Ralph S."/>
            <person name="Rombauts S."/>
            <person name="Salamov A."/>
            <person name="Schein J."/>
            <person name="Sterck L."/>
            <person name="Aerts A."/>
            <person name="Bhalerao R.R."/>
            <person name="Bhalerao R.P."/>
            <person name="Blaudez D."/>
            <person name="Boerjan W."/>
            <person name="Brun A."/>
            <person name="Brunner A."/>
            <person name="Busov V."/>
            <person name="Campbell M."/>
            <person name="Carlson J."/>
            <person name="Chalot M."/>
            <person name="Chapman J."/>
            <person name="Chen G.L."/>
            <person name="Cooper D."/>
            <person name="Coutinho P.M."/>
            <person name="Couturier J."/>
            <person name="Covert S."/>
            <person name="Cronk Q."/>
            <person name="Cunningham R."/>
            <person name="Davis J."/>
            <person name="Degroeve S."/>
            <person name="Dejardin A."/>
            <person name="Depamphilis C."/>
            <person name="Detter J."/>
            <person name="Dirks B."/>
            <person name="Dubchak I."/>
            <person name="Duplessis S."/>
            <person name="Ehlting J."/>
            <person name="Ellis B."/>
            <person name="Gendler K."/>
            <person name="Goodstein D."/>
            <person name="Gribskov M."/>
            <person name="Grimwood J."/>
            <person name="Groover A."/>
            <person name="Gunter L."/>
            <person name="Hamberger B."/>
            <person name="Heinze B."/>
            <person name="Helariutta Y."/>
            <person name="Henrissat B."/>
            <person name="Holligan D."/>
            <person name="Holt R."/>
            <person name="Huang W."/>
            <person name="Islam-Faridi N."/>
            <person name="Jones S."/>
            <person name="Jones-Rhoades M."/>
            <person name="Jorgensen R."/>
            <person name="Joshi C."/>
            <person name="Kangasjarvi J."/>
            <person name="Karlsson J."/>
            <person name="Kelleher C."/>
            <person name="Kirkpatrick R."/>
            <person name="Kirst M."/>
            <person name="Kohler A."/>
            <person name="Kalluri U."/>
            <person name="Larimer F."/>
            <person name="Leebens-Mack J."/>
            <person name="Leple J.C."/>
            <person name="Locascio P."/>
            <person name="Lou Y."/>
            <person name="Lucas S."/>
            <person name="Martin F."/>
            <person name="Montanini B."/>
            <person name="Napoli C."/>
            <person name="Nelson D.R."/>
            <person name="Nelson C."/>
            <person name="Nieminen K."/>
            <person name="Nilsson O."/>
            <person name="Pereda V."/>
            <person name="Peter G."/>
            <person name="Philippe R."/>
            <person name="Pilate G."/>
            <person name="Poliakov A."/>
            <person name="Razumovskaya J."/>
            <person name="Richardson P."/>
            <person name="Rinaldi C."/>
            <person name="Ritland K."/>
            <person name="Rouze P."/>
            <person name="Ryaboy D."/>
            <person name="Schmutz J."/>
            <person name="Schrader J."/>
            <person name="Segerman B."/>
            <person name="Shin H."/>
            <person name="Siddiqui A."/>
            <person name="Sterky F."/>
            <person name="Terry A."/>
            <person name="Tsai C.J."/>
            <person name="Uberbacher E."/>
            <person name="Unneberg P."/>
            <person name="Vahala J."/>
            <person name="Wall K."/>
            <person name="Wessler S."/>
            <person name="Yang G."/>
            <person name="Yin T."/>
            <person name="Douglas C."/>
            <person name="Marra M."/>
            <person name="Sandberg G."/>
            <person name="Van de Peer Y."/>
            <person name="Rokhsar D."/>
        </authorList>
    </citation>
    <scope>NUCLEOTIDE SEQUENCE [LARGE SCALE GENOMIC DNA]</scope>
    <source>
        <strain evidence="2">cv. Nisqually</strain>
    </source>
</reference>
<organism evidence="1 2">
    <name type="scientific">Populus trichocarpa</name>
    <name type="common">Western balsam poplar</name>
    <name type="synonym">Populus balsamifera subsp. trichocarpa</name>
    <dbReference type="NCBI Taxonomy" id="3694"/>
    <lineage>
        <taxon>Eukaryota</taxon>
        <taxon>Viridiplantae</taxon>
        <taxon>Streptophyta</taxon>
        <taxon>Embryophyta</taxon>
        <taxon>Tracheophyta</taxon>
        <taxon>Spermatophyta</taxon>
        <taxon>Magnoliopsida</taxon>
        <taxon>eudicotyledons</taxon>
        <taxon>Gunneridae</taxon>
        <taxon>Pentapetalae</taxon>
        <taxon>rosids</taxon>
        <taxon>fabids</taxon>
        <taxon>Malpighiales</taxon>
        <taxon>Salicaceae</taxon>
        <taxon>Saliceae</taxon>
        <taxon>Populus</taxon>
    </lineage>
</organism>
<dbReference type="EMBL" id="CM009301">
    <property type="protein sequence ID" value="KAI9384531.1"/>
    <property type="molecule type" value="Genomic_DNA"/>
</dbReference>
<proteinExistence type="predicted"/>
<sequence>MGTLKIGEVVGINKQAHKSPEKHYLSKKINESSFIFSFPGSWTFQLFPSLKYTGLDETATCDEAFLKRSKAEGAIAILATIWFLELYVRQGSKDTSPLCFTFGSSLAGDRTMSHALRHMTLSLPRISLTPLSAIEQQLQQVLDFFNPKSKFYKQEHADQVPGFFVIVMENASSVARYAACNTMGSPNLLLETLSSFIKLSPYTPLGTYVFCNRKLVVESNPDAILQILFNSSQLSTVEEKVTVARGSLRDHLNYKSKLYLSDRARLCISAAKELEKQKLRNQAVIDEKKRDIEEKIQKLEAYKSNCELSKSCYDEEELYYKCFHLLLWFNKQICMAGMGKIELY</sequence>
<protein>
    <submittedName>
        <fullName evidence="1">Uncharacterized protein</fullName>
    </submittedName>
</protein>
<gene>
    <name evidence="1" type="ORF">POPTR_012G074600v4</name>
</gene>